<dbReference type="EMBL" id="AP014965">
    <property type="protein sequence ID" value="BAT07392.1"/>
    <property type="molecule type" value="Genomic_DNA"/>
</dbReference>
<reference evidence="7 8" key="2">
    <citation type="journal article" date="2013" name="Plant Cell Physiol.">
        <title>Rice Annotation Project Database (RAP-DB): an integrative and interactive database for rice genomics.</title>
        <authorList>
            <person name="Sakai H."/>
            <person name="Lee S.S."/>
            <person name="Tanaka T."/>
            <person name="Numa H."/>
            <person name="Kim J."/>
            <person name="Kawahara Y."/>
            <person name="Wakimoto H."/>
            <person name="Yang C.C."/>
            <person name="Iwamoto M."/>
            <person name="Abe T."/>
            <person name="Yamada Y."/>
            <person name="Muto A."/>
            <person name="Inokuchi H."/>
            <person name="Ikemura T."/>
            <person name="Matsumoto T."/>
            <person name="Sasaki T."/>
            <person name="Itoh T."/>
        </authorList>
    </citation>
    <scope>NUCLEOTIDE SEQUENCE [LARGE SCALE GENOMIC DNA]</scope>
    <source>
        <strain evidence="8">cv. Nipponbare</strain>
    </source>
</reference>
<keyword evidence="5" id="KW-0472">Membrane</keyword>
<dbReference type="PROSITE" id="PS51999">
    <property type="entry name" value="ZF_GRF"/>
    <property type="match status" value="1"/>
</dbReference>
<reference evidence="8" key="1">
    <citation type="journal article" date="2005" name="Nature">
        <title>The map-based sequence of the rice genome.</title>
        <authorList>
            <consortium name="International rice genome sequencing project (IRGSP)"/>
            <person name="Matsumoto T."/>
            <person name="Wu J."/>
            <person name="Kanamori H."/>
            <person name="Katayose Y."/>
            <person name="Fujisawa M."/>
            <person name="Namiki N."/>
            <person name="Mizuno H."/>
            <person name="Yamamoto K."/>
            <person name="Antonio B.A."/>
            <person name="Baba T."/>
            <person name="Sakata K."/>
            <person name="Nagamura Y."/>
            <person name="Aoki H."/>
            <person name="Arikawa K."/>
            <person name="Arita K."/>
            <person name="Bito T."/>
            <person name="Chiden Y."/>
            <person name="Fujitsuka N."/>
            <person name="Fukunaka R."/>
            <person name="Hamada M."/>
            <person name="Harada C."/>
            <person name="Hayashi A."/>
            <person name="Hijishita S."/>
            <person name="Honda M."/>
            <person name="Hosokawa S."/>
            <person name="Ichikawa Y."/>
            <person name="Idonuma A."/>
            <person name="Iijima M."/>
            <person name="Ikeda M."/>
            <person name="Ikeno M."/>
            <person name="Ito K."/>
            <person name="Ito S."/>
            <person name="Ito T."/>
            <person name="Ito Y."/>
            <person name="Ito Y."/>
            <person name="Iwabuchi A."/>
            <person name="Kamiya K."/>
            <person name="Karasawa W."/>
            <person name="Kurita K."/>
            <person name="Katagiri S."/>
            <person name="Kikuta A."/>
            <person name="Kobayashi H."/>
            <person name="Kobayashi N."/>
            <person name="Machita K."/>
            <person name="Maehara T."/>
            <person name="Masukawa M."/>
            <person name="Mizubayashi T."/>
            <person name="Mukai Y."/>
            <person name="Nagasaki H."/>
            <person name="Nagata Y."/>
            <person name="Naito S."/>
            <person name="Nakashima M."/>
            <person name="Nakama Y."/>
            <person name="Nakamichi Y."/>
            <person name="Nakamura M."/>
            <person name="Meguro A."/>
            <person name="Negishi M."/>
            <person name="Ohta I."/>
            <person name="Ohta T."/>
            <person name="Okamoto M."/>
            <person name="Ono N."/>
            <person name="Saji S."/>
            <person name="Sakaguchi M."/>
            <person name="Sakai K."/>
            <person name="Shibata M."/>
            <person name="Shimokawa T."/>
            <person name="Song J."/>
            <person name="Takazaki Y."/>
            <person name="Terasawa K."/>
            <person name="Tsugane M."/>
            <person name="Tsuji K."/>
            <person name="Ueda S."/>
            <person name="Waki K."/>
            <person name="Yamagata H."/>
            <person name="Yamamoto M."/>
            <person name="Yamamoto S."/>
            <person name="Yamane H."/>
            <person name="Yoshiki S."/>
            <person name="Yoshihara R."/>
            <person name="Yukawa K."/>
            <person name="Zhong H."/>
            <person name="Yano M."/>
            <person name="Yuan Q."/>
            <person name="Ouyang S."/>
            <person name="Liu J."/>
            <person name="Jones K.M."/>
            <person name="Gansberger K."/>
            <person name="Moffat K."/>
            <person name="Hill J."/>
            <person name="Bera J."/>
            <person name="Fadrosh D."/>
            <person name="Jin S."/>
            <person name="Johri S."/>
            <person name="Kim M."/>
            <person name="Overton L."/>
            <person name="Reardon M."/>
            <person name="Tsitrin T."/>
            <person name="Vuong H."/>
            <person name="Weaver B."/>
            <person name="Ciecko A."/>
            <person name="Tallon L."/>
            <person name="Jackson J."/>
            <person name="Pai G."/>
            <person name="Aken S.V."/>
            <person name="Utterback T."/>
            <person name="Reidmuller S."/>
            <person name="Feldblyum T."/>
            <person name="Hsiao J."/>
            <person name="Zismann V."/>
            <person name="Iobst S."/>
            <person name="de Vazeille A.R."/>
            <person name="Buell C.R."/>
            <person name="Ying K."/>
            <person name="Li Y."/>
            <person name="Lu T."/>
            <person name="Huang Y."/>
            <person name="Zhao Q."/>
            <person name="Feng Q."/>
            <person name="Zhang L."/>
            <person name="Zhu J."/>
            <person name="Weng Q."/>
            <person name="Mu J."/>
            <person name="Lu Y."/>
            <person name="Fan D."/>
            <person name="Liu Y."/>
            <person name="Guan J."/>
            <person name="Zhang Y."/>
            <person name="Yu S."/>
            <person name="Liu X."/>
            <person name="Zhang Y."/>
            <person name="Hong G."/>
            <person name="Han B."/>
            <person name="Choisne N."/>
            <person name="Demange N."/>
            <person name="Orjeda G."/>
            <person name="Samain S."/>
            <person name="Cattolico L."/>
            <person name="Pelletier E."/>
            <person name="Couloux A."/>
            <person name="Segurens B."/>
            <person name="Wincker P."/>
            <person name="D'Hont A."/>
            <person name="Scarpelli C."/>
            <person name="Weissenbach J."/>
            <person name="Salanoubat M."/>
            <person name="Quetier F."/>
            <person name="Yu Y."/>
            <person name="Kim H.R."/>
            <person name="Rambo T."/>
            <person name="Currie J."/>
            <person name="Collura K."/>
            <person name="Luo M."/>
            <person name="Yang T."/>
            <person name="Ammiraju J.S.S."/>
            <person name="Engler F."/>
            <person name="Soderlund C."/>
            <person name="Wing R.A."/>
            <person name="Palmer L.E."/>
            <person name="de la Bastide M."/>
            <person name="Spiegel L."/>
            <person name="Nascimento L."/>
            <person name="Zutavern T."/>
            <person name="O'Shaughnessy A."/>
            <person name="Dike S."/>
            <person name="Dedhia N."/>
            <person name="Preston R."/>
            <person name="Balija V."/>
            <person name="McCombie W.R."/>
            <person name="Chow T."/>
            <person name="Chen H."/>
            <person name="Chung M."/>
            <person name="Chen C."/>
            <person name="Shaw J."/>
            <person name="Wu H."/>
            <person name="Hsiao K."/>
            <person name="Chao Y."/>
            <person name="Chu M."/>
            <person name="Cheng C."/>
            <person name="Hour A."/>
            <person name="Lee P."/>
            <person name="Lin S."/>
            <person name="Lin Y."/>
            <person name="Liou J."/>
            <person name="Liu S."/>
            <person name="Hsing Y."/>
            <person name="Raghuvanshi S."/>
            <person name="Mohanty A."/>
            <person name="Bharti A.K."/>
            <person name="Gaur A."/>
            <person name="Gupta V."/>
            <person name="Kumar D."/>
            <person name="Ravi V."/>
            <person name="Vij S."/>
            <person name="Kapur A."/>
            <person name="Khurana P."/>
            <person name="Khurana P."/>
            <person name="Khurana J.P."/>
            <person name="Tyagi A.K."/>
            <person name="Gaikwad K."/>
            <person name="Singh A."/>
            <person name="Dalal V."/>
            <person name="Srivastava S."/>
            <person name="Dixit A."/>
            <person name="Pal A.K."/>
            <person name="Ghazi I.A."/>
            <person name="Yadav M."/>
            <person name="Pandit A."/>
            <person name="Bhargava A."/>
            <person name="Sureshbabu K."/>
            <person name="Batra K."/>
            <person name="Sharma T.R."/>
            <person name="Mohapatra T."/>
            <person name="Singh N.K."/>
            <person name="Messing J."/>
            <person name="Nelson A.B."/>
            <person name="Fuks G."/>
            <person name="Kavchok S."/>
            <person name="Keizer G."/>
            <person name="Linton E."/>
            <person name="Llaca V."/>
            <person name="Song R."/>
            <person name="Tanyolac B."/>
            <person name="Young S."/>
            <person name="Ho-Il K."/>
            <person name="Hahn J.H."/>
            <person name="Sangsakoo G."/>
            <person name="Vanavichit A."/>
            <person name="de Mattos Luiz.A.T."/>
            <person name="Zimmer P.D."/>
            <person name="Malone G."/>
            <person name="Dellagostin O."/>
            <person name="de Oliveira A.C."/>
            <person name="Bevan M."/>
            <person name="Bancroft I."/>
            <person name="Minx P."/>
            <person name="Cordum H."/>
            <person name="Wilson R."/>
            <person name="Cheng Z."/>
            <person name="Jin W."/>
            <person name="Jiang J."/>
            <person name="Leong S.A."/>
            <person name="Iwama H."/>
            <person name="Gojobori T."/>
            <person name="Itoh T."/>
            <person name="Niimura Y."/>
            <person name="Fujii Y."/>
            <person name="Habara T."/>
            <person name="Sakai H."/>
            <person name="Sato Y."/>
            <person name="Wilson G."/>
            <person name="Kumar K."/>
            <person name="McCouch S."/>
            <person name="Juretic N."/>
            <person name="Hoen D."/>
            <person name="Wright S."/>
            <person name="Bruskiewich R."/>
            <person name="Bureau T."/>
            <person name="Miyao A."/>
            <person name="Hirochika H."/>
            <person name="Nishikawa T."/>
            <person name="Kadowaki K."/>
            <person name="Sugiura M."/>
            <person name="Burr B."/>
            <person name="Sasaki T."/>
        </authorList>
    </citation>
    <scope>NUCLEOTIDE SEQUENCE [LARGE SCALE GENOMIC DNA]</scope>
    <source>
        <strain evidence="8">cv. Nipponbare</strain>
    </source>
</reference>
<reference evidence="7 8" key="3">
    <citation type="journal article" date="2013" name="Rice">
        <title>Improvement of the Oryza sativa Nipponbare reference genome using next generation sequence and optical map data.</title>
        <authorList>
            <person name="Kawahara Y."/>
            <person name="de la Bastide M."/>
            <person name="Hamilton J.P."/>
            <person name="Kanamori H."/>
            <person name="McCombie W.R."/>
            <person name="Ouyang S."/>
            <person name="Schwartz D.C."/>
            <person name="Tanaka T."/>
            <person name="Wu J."/>
            <person name="Zhou S."/>
            <person name="Childs K.L."/>
            <person name="Davidson R.M."/>
            <person name="Lin H."/>
            <person name="Quesada-Ocampo L."/>
            <person name="Vaillancourt B."/>
            <person name="Sakai H."/>
            <person name="Lee S.S."/>
            <person name="Kim J."/>
            <person name="Numa H."/>
            <person name="Itoh T."/>
            <person name="Buell C.R."/>
            <person name="Matsumoto T."/>
        </authorList>
    </citation>
    <scope>NUCLEOTIDE SEQUENCE [LARGE SCALE GENOMIC DNA]</scope>
    <source>
        <strain evidence="8">cv. Nipponbare</strain>
    </source>
</reference>
<keyword evidence="1" id="KW-0479">Metal-binding</keyword>
<evidence type="ECO:0000259" key="6">
    <source>
        <dbReference type="PROSITE" id="PS51999"/>
    </source>
</evidence>
<dbReference type="PANTHER" id="PTHR48130">
    <property type="entry name" value="OS12G0467600 PROTEIN"/>
    <property type="match status" value="1"/>
</dbReference>
<keyword evidence="5" id="KW-1133">Transmembrane helix</keyword>
<dbReference type="PANTHER" id="PTHR48130:SF11">
    <property type="entry name" value="OS12G0467600 PROTEIN"/>
    <property type="match status" value="1"/>
</dbReference>
<gene>
    <name evidence="7" type="ordered locus">Os09g0312500</name>
    <name evidence="7" type="ORF">OSNPB_090312500</name>
</gene>
<dbReference type="AlphaFoldDB" id="A0A0P0XM34"/>
<dbReference type="Proteomes" id="UP000059680">
    <property type="component" value="Chromosome 9"/>
</dbReference>
<keyword evidence="8" id="KW-1185">Reference proteome</keyword>
<organism evidence="7 8">
    <name type="scientific">Oryza sativa subsp. japonica</name>
    <name type="common">Rice</name>
    <dbReference type="NCBI Taxonomy" id="39947"/>
    <lineage>
        <taxon>Eukaryota</taxon>
        <taxon>Viridiplantae</taxon>
        <taxon>Streptophyta</taxon>
        <taxon>Embryophyta</taxon>
        <taxon>Tracheophyta</taxon>
        <taxon>Spermatophyta</taxon>
        <taxon>Magnoliopsida</taxon>
        <taxon>Liliopsida</taxon>
        <taxon>Poales</taxon>
        <taxon>Poaceae</taxon>
        <taxon>BOP clade</taxon>
        <taxon>Oryzoideae</taxon>
        <taxon>Oryzeae</taxon>
        <taxon>Oryzinae</taxon>
        <taxon>Oryza</taxon>
        <taxon>Oryza sativa</taxon>
    </lineage>
</organism>
<dbReference type="GO" id="GO:0008270">
    <property type="term" value="F:zinc ion binding"/>
    <property type="evidence" value="ECO:0007669"/>
    <property type="project" value="UniProtKB-KW"/>
</dbReference>
<sequence length="151" mass="16842">MMSSATSFSRASPSRVGRVCEVSELPLVKCPFCNVDSTIVERTCKKQDNFNRKFYRCLTGQNSGVQCKFFMWQGEYAVWLVKEGVLHAWTDCNAQRTQVDVPDSVNASMGGVNDTIEKMRSVLKEAMSTIRVAGIILVTTVVVFVPMNAMK</sequence>
<dbReference type="SMR" id="A0A0P0XM34"/>
<evidence type="ECO:0000313" key="8">
    <source>
        <dbReference type="Proteomes" id="UP000059680"/>
    </source>
</evidence>
<evidence type="ECO:0000256" key="4">
    <source>
        <dbReference type="PROSITE-ProRule" id="PRU01343"/>
    </source>
</evidence>
<dbReference type="PaxDb" id="39947-A0A0P0XM34"/>
<name>A0A0P0XM34_ORYSJ</name>
<proteinExistence type="predicted"/>
<protein>
    <submittedName>
        <fullName evidence="7">Os09g0312500 protein</fullName>
    </submittedName>
</protein>
<evidence type="ECO:0000256" key="1">
    <source>
        <dbReference type="ARBA" id="ARBA00022723"/>
    </source>
</evidence>
<evidence type="ECO:0000256" key="5">
    <source>
        <dbReference type="SAM" id="Phobius"/>
    </source>
</evidence>
<evidence type="ECO:0000313" key="7">
    <source>
        <dbReference type="EMBL" id="BAT07392.1"/>
    </source>
</evidence>
<evidence type="ECO:0000256" key="2">
    <source>
        <dbReference type="ARBA" id="ARBA00022771"/>
    </source>
</evidence>
<keyword evidence="5" id="KW-0812">Transmembrane</keyword>
<dbReference type="InterPro" id="IPR010666">
    <property type="entry name" value="Znf_GRF"/>
</dbReference>
<accession>A0A0P0XM34</accession>
<keyword evidence="2 4" id="KW-0863">Zinc-finger</keyword>
<evidence type="ECO:0000256" key="3">
    <source>
        <dbReference type="ARBA" id="ARBA00022833"/>
    </source>
</evidence>
<feature type="domain" description="GRF-type" evidence="6">
    <location>
        <begin position="30"/>
        <end position="76"/>
    </location>
</feature>
<keyword evidence="3" id="KW-0862">Zinc</keyword>
<dbReference type="InParanoid" id="A0A0P0XM34"/>
<feature type="transmembrane region" description="Helical" evidence="5">
    <location>
        <begin position="128"/>
        <end position="147"/>
    </location>
</feature>